<feature type="chain" id="PRO_5016081947" evidence="1">
    <location>
        <begin position="29"/>
        <end position="143"/>
    </location>
</feature>
<accession>A0A2V1P4V2</accession>
<evidence type="ECO:0000313" key="2">
    <source>
        <dbReference type="EMBL" id="PWG16874.1"/>
    </source>
</evidence>
<proteinExistence type="predicted"/>
<keyword evidence="1" id="KW-0732">Signal</keyword>
<comment type="caution">
    <text evidence="2">The sequence shown here is derived from an EMBL/GenBank/DDBJ whole genome shotgun (WGS) entry which is preliminary data.</text>
</comment>
<keyword evidence="3" id="KW-1185">Reference proteome</keyword>
<dbReference type="AlphaFoldDB" id="A0A2V1P4V2"/>
<sequence length="143" mass="14261">MVMAVGFRTHGVVLAVTSVLGFSPAAHAQPLSGLDTTAILAACQTPAVETGCQDLVLQALAMLDDANLTDEEHAAVIAQIAGAVLEAAQSSSGSTSLLSTVLITVSEASRDADQADAIVNVATLIEGGGASEIENDVFAASPA</sequence>
<reference evidence="3" key="1">
    <citation type="submission" date="2018-05" db="EMBL/GenBank/DDBJ databases">
        <authorList>
            <person name="Du Z."/>
            <person name="Wang X."/>
        </authorList>
    </citation>
    <scope>NUCLEOTIDE SEQUENCE [LARGE SCALE GENOMIC DNA]</scope>
    <source>
        <strain evidence="3">WDS4C29</strain>
    </source>
</reference>
<name>A0A2V1P4V2_9RHOB</name>
<dbReference type="Proteomes" id="UP000245293">
    <property type="component" value="Unassembled WGS sequence"/>
</dbReference>
<gene>
    <name evidence="2" type="ORF">DFK10_08845</name>
</gene>
<organism evidence="2 3">
    <name type="scientific">Salibaculum griseiflavum</name>
    <dbReference type="NCBI Taxonomy" id="1914409"/>
    <lineage>
        <taxon>Bacteria</taxon>
        <taxon>Pseudomonadati</taxon>
        <taxon>Pseudomonadota</taxon>
        <taxon>Alphaproteobacteria</taxon>
        <taxon>Rhodobacterales</taxon>
        <taxon>Roseobacteraceae</taxon>
        <taxon>Salibaculum</taxon>
    </lineage>
</organism>
<feature type="signal peptide" evidence="1">
    <location>
        <begin position="1"/>
        <end position="28"/>
    </location>
</feature>
<dbReference type="EMBL" id="QETF01000008">
    <property type="protein sequence ID" value="PWG16874.1"/>
    <property type="molecule type" value="Genomic_DNA"/>
</dbReference>
<protein>
    <submittedName>
        <fullName evidence="2">Uncharacterized protein</fullName>
    </submittedName>
</protein>
<evidence type="ECO:0000313" key="3">
    <source>
        <dbReference type="Proteomes" id="UP000245293"/>
    </source>
</evidence>
<evidence type="ECO:0000256" key="1">
    <source>
        <dbReference type="SAM" id="SignalP"/>
    </source>
</evidence>